<evidence type="ECO:0000313" key="1">
    <source>
        <dbReference type="EMBL" id="GLZ81201.1"/>
    </source>
</evidence>
<reference evidence="1" key="1">
    <citation type="submission" date="2023-03" db="EMBL/GenBank/DDBJ databases">
        <title>Actinorhabdospora filicis NBRC 111898.</title>
        <authorList>
            <person name="Ichikawa N."/>
            <person name="Sato H."/>
            <person name="Tonouchi N."/>
        </authorList>
    </citation>
    <scope>NUCLEOTIDE SEQUENCE</scope>
    <source>
        <strain evidence="1">NBRC 111898</strain>
    </source>
</reference>
<protein>
    <submittedName>
        <fullName evidence="1">Uncharacterized protein</fullName>
    </submittedName>
</protein>
<proteinExistence type="predicted"/>
<organism evidence="1 2">
    <name type="scientific">Actinorhabdospora filicis</name>
    <dbReference type="NCBI Taxonomy" id="1785913"/>
    <lineage>
        <taxon>Bacteria</taxon>
        <taxon>Bacillati</taxon>
        <taxon>Actinomycetota</taxon>
        <taxon>Actinomycetes</taxon>
        <taxon>Micromonosporales</taxon>
        <taxon>Micromonosporaceae</taxon>
        <taxon>Actinorhabdospora</taxon>
    </lineage>
</organism>
<keyword evidence="2" id="KW-1185">Reference proteome</keyword>
<accession>A0A9W6WD32</accession>
<gene>
    <name evidence="1" type="ORF">Afil01_60080</name>
</gene>
<dbReference type="AlphaFoldDB" id="A0A9W6WD32"/>
<comment type="caution">
    <text evidence="1">The sequence shown here is derived from an EMBL/GenBank/DDBJ whole genome shotgun (WGS) entry which is preliminary data.</text>
</comment>
<dbReference type="EMBL" id="BSTX01000005">
    <property type="protein sequence ID" value="GLZ81201.1"/>
    <property type="molecule type" value="Genomic_DNA"/>
</dbReference>
<name>A0A9W6WD32_9ACTN</name>
<sequence length="58" mass="6191">MGDDVVCPACGGHMEKAGAVHRKPQRVKSPMGERVVQGPLVQTWVCSCGEREDRVVGG</sequence>
<evidence type="ECO:0000313" key="2">
    <source>
        <dbReference type="Proteomes" id="UP001165079"/>
    </source>
</evidence>
<dbReference type="Proteomes" id="UP001165079">
    <property type="component" value="Unassembled WGS sequence"/>
</dbReference>